<dbReference type="PANTHER" id="PTHR30535:SF34">
    <property type="entry name" value="MOLYBDATE-BINDING PROTEIN MOLA"/>
    <property type="match status" value="1"/>
</dbReference>
<dbReference type="SUPFAM" id="SSF53807">
    <property type="entry name" value="Helical backbone' metal receptor"/>
    <property type="match status" value="1"/>
</dbReference>
<protein>
    <submittedName>
        <fullName evidence="3">Cobalamin-binding protein</fullName>
    </submittedName>
</protein>
<dbReference type="AlphaFoldDB" id="A0A9X1LCQ1"/>
<dbReference type="Gene3D" id="3.40.50.1980">
    <property type="entry name" value="Nitrogenase molybdenum iron protein domain"/>
    <property type="match status" value="2"/>
</dbReference>
<dbReference type="PROSITE" id="PS50983">
    <property type="entry name" value="FE_B12_PBP"/>
    <property type="match status" value="1"/>
</dbReference>
<gene>
    <name evidence="3" type="ORF">LG368_07270</name>
</gene>
<keyword evidence="1" id="KW-0732">Signal</keyword>
<accession>A0A9X1LCQ1</accession>
<proteinExistence type="predicted"/>
<dbReference type="InterPro" id="IPR054828">
    <property type="entry name" value="Vit_B12_bind_prot"/>
</dbReference>
<dbReference type="PANTHER" id="PTHR30535">
    <property type="entry name" value="VITAMIN B12-BINDING PROTEIN"/>
    <property type="match status" value="1"/>
</dbReference>
<dbReference type="InterPro" id="IPR050902">
    <property type="entry name" value="ABC_Transporter_SBP"/>
</dbReference>
<organism evidence="3 4">
    <name type="scientific">Marinomonas algarum</name>
    <dbReference type="NCBI Taxonomy" id="2883105"/>
    <lineage>
        <taxon>Bacteria</taxon>
        <taxon>Pseudomonadati</taxon>
        <taxon>Pseudomonadota</taxon>
        <taxon>Gammaproteobacteria</taxon>
        <taxon>Oceanospirillales</taxon>
        <taxon>Oceanospirillaceae</taxon>
        <taxon>Marinomonas</taxon>
    </lineage>
</organism>
<dbReference type="InterPro" id="IPR002491">
    <property type="entry name" value="ABC_transptr_periplasmic_BD"/>
</dbReference>
<comment type="caution">
    <text evidence="3">The sequence shown here is derived from an EMBL/GenBank/DDBJ whole genome shotgun (WGS) entry which is preliminary data.</text>
</comment>
<dbReference type="EMBL" id="JAJATW010000008">
    <property type="protein sequence ID" value="MCB5161697.1"/>
    <property type="molecule type" value="Genomic_DNA"/>
</dbReference>
<evidence type="ECO:0000256" key="1">
    <source>
        <dbReference type="ARBA" id="ARBA00022729"/>
    </source>
</evidence>
<name>A0A9X1LCQ1_9GAMM</name>
<dbReference type="GO" id="GO:0071281">
    <property type="term" value="P:cellular response to iron ion"/>
    <property type="evidence" value="ECO:0007669"/>
    <property type="project" value="TreeGrafter"/>
</dbReference>
<keyword evidence="4" id="KW-1185">Reference proteome</keyword>
<evidence type="ECO:0000313" key="4">
    <source>
        <dbReference type="Proteomes" id="UP001139095"/>
    </source>
</evidence>
<evidence type="ECO:0000259" key="2">
    <source>
        <dbReference type="PROSITE" id="PS50983"/>
    </source>
</evidence>
<sequence length="282" mass="30837">MLSSSALAEAPICVVDDRGRDVCMVKPAQRIAALSPGATELIYAAGAGDKVVAVVSFSDYPEEAKEVTSVGSHTRIDLERLMSLQPDLVLAWGTGNPSEQIALIERLGLTVYYVEPHEFESIARNVENMGILAGTQGQANTEALRFRQGIQALQARYEAAPAIDVFYQIWQEPLMTMNGEHYMSKVVSLCGGVNVFADSPRLIPRLNQEAVLLKNPEAILAGGMGERNAKWLSAWRAFPGLLATQRDNLFFVPPSLIQRPTTRLLEGAEILCQALETARGRR</sequence>
<dbReference type="NCBIfam" id="NF038402">
    <property type="entry name" value="TroA_like"/>
    <property type="match status" value="1"/>
</dbReference>
<reference evidence="3" key="1">
    <citation type="submission" date="2021-10" db="EMBL/GenBank/DDBJ databases">
        <title>Marinomonas pontica sp. nov., isolated from the Black Sea.</title>
        <authorList>
            <person name="Zhao L.-H."/>
            <person name="Xue J.-H."/>
        </authorList>
    </citation>
    <scope>NUCLEOTIDE SEQUENCE</scope>
    <source>
        <strain evidence="3">E8</strain>
    </source>
</reference>
<evidence type="ECO:0000313" key="3">
    <source>
        <dbReference type="EMBL" id="MCB5161697.1"/>
    </source>
</evidence>
<dbReference type="Proteomes" id="UP001139095">
    <property type="component" value="Unassembled WGS sequence"/>
</dbReference>
<dbReference type="CDD" id="cd01144">
    <property type="entry name" value="BtuF"/>
    <property type="match status" value="1"/>
</dbReference>
<dbReference type="RefSeq" id="WP_226754068.1">
    <property type="nucleotide sequence ID" value="NZ_JAJATW010000008.1"/>
</dbReference>
<dbReference type="Pfam" id="PF01497">
    <property type="entry name" value="Peripla_BP_2"/>
    <property type="match status" value="1"/>
</dbReference>
<feature type="domain" description="Fe/B12 periplasmic-binding" evidence="2">
    <location>
        <begin position="30"/>
        <end position="279"/>
    </location>
</feature>